<dbReference type="AlphaFoldDB" id="A0A376CJC9"/>
<evidence type="ECO:0000313" key="2">
    <source>
        <dbReference type="Proteomes" id="UP000254467"/>
    </source>
</evidence>
<keyword evidence="2" id="KW-1185">Reference proteome</keyword>
<gene>
    <name evidence="1" type="ORF">NCTC11862_00360</name>
</gene>
<sequence>MNEASNEQALIDELSAAFEVHQEHVLDPALLFYIRR</sequence>
<dbReference type="EMBL" id="UFXQ01000001">
    <property type="protein sequence ID" value="STC68601.1"/>
    <property type="molecule type" value="Genomic_DNA"/>
</dbReference>
<name>A0A376CJC9_9CORY</name>
<accession>A0A376CJC9</accession>
<dbReference type="Proteomes" id="UP000254467">
    <property type="component" value="Unassembled WGS sequence"/>
</dbReference>
<protein>
    <submittedName>
        <fullName evidence="1">Uncharacterized protein</fullName>
    </submittedName>
</protein>
<organism evidence="1 2">
    <name type="scientific">Corynebacterium pilosum</name>
    <dbReference type="NCBI Taxonomy" id="35756"/>
    <lineage>
        <taxon>Bacteria</taxon>
        <taxon>Bacillati</taxon>
        <taxon>Actinomycetota</taxon>
        <taxon>Actinomycetes</taxon>
        <taxon>Mycobacteriales</taxon>
        <taxon>Corynebacteriaceae</taxon>
        <taxon>Corynebacterium</taxon>
    </lineage>
</organism>
<proteinExistence type="predicted"/>
<evidence type="ECO:0000313" key="1">
    <source>
        <dbReference type="EMBL" id="STC68601.1"/>
    </source>
</evidence>
<reference evidence="1 2" key="1">
    <citation type="submission" date="2018-06" db="EMBL/GenBank/DDBJ databases">
        <authorList>
            <consortium name="Pathogen Informatics"/>
            <person name="Doyle S."/>
        </authorList>
    </citation>
    <scope>NUCLEOTIDE SEQUENCE [LARGE SCALE GENOMIC DNA]</scope>
    <source>
        <strain evidence="1 2">NCTC11862</strain>
    </source>
</reference>